<evidence type="ECO:0000313" key="5">
    <source>
        <dbReference type="Proteomes" id="UP000612055"/>
    </source>
</evidence>
<accession>A0A835XMJ3</accession>
<dbReference type="SUPFAM" id="SSF53649">
    <property type="entry name" value="Alkaline phosphatase-like"/>
    <property type="match status" value="1"/>
</dbReference>
<feature type="region of interest" description="Disordered" evidence="2">
    <location>
        <begin position="568"/>
        <end position="590"/>
    </location>
</feature>
<evidence type="ECO:0000313" key="4">
    <source>
        <dbReference type="EMBL" id="KAG2487607.1"/>
    </source>
</evidence>
<gene>
    <name evidence="4" type="ORF">HYH03_013746</name>
</gene>
<dbReference type="PANTHER" id="PTHR43108">
    <property type="entry name" value="N-ACETYLGLUCOSAMINE-6-SULFATASE FAMILY MEMBER"/>
    <property type="match status" value="1"/>
</dbReference>
<evidence type="ECO:0000256" key="2">
    <source>
        <dbReference type="SAM" id="MobiDB-lite"/>
    </source>
</evidence>
<evidence type="ECO:0000256" key="1">
    <source>
        <dbReference type="ARBA" id="ARBA00008779"/>
    </source>
</evidence>
<name>A0A835XMJ3_9CHLO</name>
<dbReference type="EMBL" id="JAEHOE010000094">
    <property type="protein sequence ID" value="KAG2487607.1"/>
    <property type="molecule type" value="Genomic_DNA"/>
</dbReference>
<dbReference type="Gene3D" id="3.40.720.10">
    <property type="entry name" value="Alkaline Phosphatase, subunit A"/>
    <property type="match status" value="1"/>
</dbReference>
<feature type="compositionally biased region" description="Low complexity" evidence="2">
    <location>
        <begin position="568"/>
        <end position="580"/>
    </location>
</feature>
<dbReference type="Pfam" id="PF00884">
    <property type="entry name" value="Sulfatase"/>
    <property type="match status" value="1"/>
</dbReference>
<comment type="similarity">
    <text evidence="1">Belongs to the sulfatase family.</text>
</comment>
<feature type="domain" description="Sulfatase N-terminal" evidence="3">
    <location>
        <begin position="26"/>
        <end position="379"/>
    </location>
</feature>
<dbReference type="InterPro" id="IPR017850">
    <property type="entry name" value="Alkaline_phosphatase_core_sf"/>
</dbReference>
<organism evidence="4 5">
    <name type="scientific">Edaphochlamys debaryana</name>
    <dbReference type="NCBI Taxonomy" id="47281"/>
    <lineage>
        <taxon>Eukaryota</taxon>
        <taxon>Viridiplantae</taxon>
        <taxon>Chlorophyta</taxon>
        <taxon>core chlorophytes</taxon>
        <taxon>Chlorophyceae</taxon>
        <taxon>CS clade</taxon>
        <taxon>Chlamydomonadales</taxon>
        <taxon>Chlamydomonadales incertae sedis</taxon>
        <taxon>Edaphochlamys</taxon>
    </lineage>
</organism>
<comment type="caution">
    <text evidence="4">The sequence shown here is derived from an EMBL/GenBank/DDBJ whole genome shotgun (WGS) entry which is preliminary data.</text>
</comment>
<evidence type="ECO:0000259" key="3">
    <source>
        <dbReference type="Pfam" id="PF00884"/>
    </source>
</evidence>
<dbReference type="GO" id="GO:0008449">
    <property type="term" value="F:N-acetylglucosamine-6-sulfatase activity"/>
    <property type="evidence" value="ECO:0007669"/>
    <property type="project" value="TreeGrafter"/>
</dbReference>
<proteinExistence type="inferred from homology"/>
<protein>
    <recommendedName>
        <fullName evidence="3">Sulfatase N-terminal domain-containing protein</fullName>
    </recommendedName>
</protein>
<dbReference type="CDD" id="cd16147">
    <property type="entry name" value="G6S"/>
    <property type="match status" value="1"/>
</dbReference>
<dbReference type="GO" id="GO:0005539">
    <property type="term" value="F:glycosaminoglycan binding"/>
    <property type="evidence" value="ECO:0007669"/>
    <property type="project" value="TreeGrafter"/>
</dbReference>
<feature type="region of interest" description="Disordered" evidence="2">
    <location>
        <begin position="409"/>
        <end position="428"/>
    </location>
</feature>
<feature type="region of interest" description="Disordered" evidence="2">
    <location>
        <begin position="1"/>
        <end position="20"/>
    </location>
</feature>
<keyword evidence="5" id="KW-1185">Reference proteome</keyword>
<reference evidence="4" key="1">
    <citation type="journal article" date="2020" name="bioRxiv">
        <title>Comparative genomics of Chlamydomonas.</title>
        <authorList>
            <person name="Craig R.J."/>
            <person name="Hasan A.R."/>
            <person name="Ness R.W."/>
            <person name="Keightley P.D."/>
        </authorList>
    </citation>
    <scope>NUCLEOTIDE SEQUENCE</scope>
    <source>
        <strain evidence="4">CCAP 11/70</strain>
    </source>
</reference>
<dbReference type="OrthoDB" id="1740450at2759"/>
<dbReference type="AlphaFoldDB" id="A0A835XMJ3"/>
<dbReference type="InterPro" id="IPR000917">
    <property type="entry name" value="Sulfatase_N"/>
</dbReference>
<dbReference type="PANTHER" id="PTHR43108:SF8">
    <property type="entry name" value="SD21168P"/>
    <property type="match status" value="1"/>
</dbReference>
<dbReference type="Proteomes" id="UP000612055">
    <property type="component" value="Unassembled WGS sequence"/>
</dbReference>
<sequence>MGIQQTIAADGQQSSTTASAPTRRPSFVIILTDDQDDLLNSTHPHFMPALNARLAQEGTRLSNFVVPTGFCCPARTSLLTGRYSHCHNLTANKNSDDKGVTVGGFRKFYEEGLDKEWVYGVLQAGGYTTHHMGKLLNGYEENCTFMSPEHLRTGYLPRGLTTLDALSEYIYSQYESCWSLNGAPRVCYPGEYQTDVLRDKAVSFIRSAAAKPDQPFLLLLAPTAPHRELNPKNGIYQPAARHRNLYAGEQIAPPQGPNFGVENPHIPWRTLDPGTDLLAEVSDDFLGRQRMLRAVDDMVDAVVAAVEETGLQESTYVFFSSDNGFHLGAFNLRFGKNTPIEEDVRIPFFARGPGIQAGAALPHQGNMIDIAPTLLTLAGLPVPDWMDGMPLPLTPDLASAHEALLRAANPQPRGPAPQPGGSPDAPQLRRDSTILEAWATNGVEYGFDESKMHFKALRLCTTARILEPSLRTDLGSEADWAARFVVGPGLYCYKYVAWCGPQELRDLYDLAADPYEIDNRFSDAPARILDRLDAVLSVLAHCSGASCRSPYSLLHPYGGVQDFAGGAPAASASESTTRPSVQAAAAPGAP</sequence>